<dbReference type="InterPro" id="IPR003615">
    <property type="entry name" value="HNH_nuc"/>
</dbReference>
<dbReference type="AlphaFoldDB" id="A0A5C6CHL7"/>
<dbReference type="Pfam" id="PF13391">
    <property type="entry name" value="HNH_2"/>
    <property type="match status" value="1"/>
</dbReference>
<dbReference type="InterPro" id="IPR058813">
    <property type="entry name" value="DNA-SBD_ScoMcrA"/>
</dbReference>
<dbReference type="EMBL" id="SJPT01000004">
    <property type="protein sequence ID" value="TWU23237.1"/>
    <property type="molecule type" value="Genomic_DNA"/>
</dbReference>
<dbReference type="Pfam" id="PF26340">
    <property type="entry name" value="DNA-SBD_ScoMcrA"/>
    <property type="match status" value="1"/>
</dbReference>
<evidence type="ECO:0000259" key="1">
    <source>
        <dbReference type="Pfam" id="PF13391"/>
    </source>
</evidence>
<feature type="domain" description="ScoMcrA-like DNA sulfur-binding" evidence="2">
    <location>
        <begin position="28"/>
        <end position="169"/>
    </location>
</feature>
<organism evidence="3 4">
    <name type="scientific">Novipirellula galeiformis</name>
    <dbReference type="NCBI Taxonomy" id="2528004"/>
    <lineage>
        <taxon>Bacteria</taxon>
        <taxon>Pseudomonadati</taxon>
        <taxon>Planctomycetota</taxon>
        <taxon>Planctomycetia</taxon>
        <taxon>Pirellulales</taxon>
        <taxon>Pirellulaceae</taxon>
        <taxon>Novipirellula</taxon>
    </lineage>
</organism>
<protein>
    <submittedName>
        <fullName evidence="3">Uncharacterized protein</fullName>
    </submittedName>
</protein>
<accession>A0A5C6CHL7</accession>
<dbReference type="Proteomes" id="UP000316304">
    <property type="component" value="Unassembled WGS sequence"/>
</dbReference>
<evidence type="ECO:0000313" key="4">
    <source>
        <dbReference type="Proteomes" id="UP000316304"/>
    </source>
</evidence>
<evidence type="ECO:0000313" key="3">
    <source>
        <dbReference type="EMBL" id="TWU23237.1"/>
    </source>
</evidence>
<reference evidence="3 4" key="1">
    <citation type="submission" date="2019-02" db="EMBL/GenBank/DDBJ databases">
        <title>Deep-cultivation of Planctomycetes and their phenomic and genomic characterization uncovers novel biology.</title>
        <authorList>
            <person name="Wiegand S."/>
            <person name="Jogler M."/>
            <person name="Boedeker C."/>
            <person name="Pinto D."/>
            <person name="Vollmers J."/>
            <person name="Rivas-Marin E."/>
            <person name="Kohn T."/>
            <person name="Peeters S.H."/>
            <person name="Heuer A."/>
            <person name="Rast P."/>
            <person name="Oberbeckmann S."/>
            <person name="Bunk B."/>
            <person name="Jeske O."/>
            <person name="Meyerdierks A."/>
            <person name="Storesund J.E."/>
            <person name="Kallscheuer N."/>
            <person name="Luecker S."/>
            <person name="Lage O.M."/>
            <person name="Pohl T."/>
            <person name="Merkel B.J."/>
            <person name="Hornburger P."/>
            <person name="Mueller R.-W."/>
            <person name="Bruemmer F."/>
            <person name="Labrenz M."/>
            <person name="Spormann A.M."/>
            <person name="Op Den Camp H."/>
            <person name="Overmann J."/>
            <person name="Amann R."/>
            <person name="Jetten M.S.M."/>
            <person name="Mascher T."/>
            <person name="Medema M.H."/>
            <person name="Devos D.P."/>
            <person name="Kaster A.-K."/>
            <person name="Ovreas L."/>
            <person name="Rohde M."/>
            <person name="Galperin M.Y."/>
            <person name="Jogler C."/>
        </authorList>
    </citation>
    <scope>NUCLEOTIDE SEQUENCE [LARGE SCALE GENOMIC DNA]</scope>
    <source>
        <strain evidence="3 4">Pla52o</strain>
    </source>
</reference>
<comment type="caution">
    <text evidence="3">The sequence shown here is derived from an EMBL/GenBank/DDBJ whole genome shotgun (WGS) entry which is preliminary data.</text>
</comment>
<evidence type="ECO:0000259" key="2">
    <source>
        <dbReference type="Pfam" id="PF26340"/>
    </source>
</evidence>
<dbReference type="InterPro" id="IPR011396">
    <property type="entry name" value="PT_DNA_restrict"/>
</dbReference>
<dbReference type="PIRSF" id="PIRSF030850">
    <property type="entry name" value="UCP030850"/>
    <property type="match status" value="1"/>
</dbReference>
<gene>
    <name evidence="3" type="ORF">Pla52o_27730</name>
</gene>
<sequence>MVLRSHRMQTSVNGYRRSNIAIVADEYDKIIKKLAKLRVDRSKGIAPHKPLLLLVVLELAKSGLLRDPLLKLTPDLAFRFSVYWSIVAHRRSQRPDVRLPFHHLGSSKLWTPLQADAAPSKHRESTVSVRLSDAFFAALQSSRFQQAAGYTLISNYFEHAEQIALYELAGIVPPADSATLDELAAEVDGEARAEGRTARFRVDVVAAYCHTCALTGYRITTITGHSIVDAAHIHPFARSRNDDPQNGIALCKNAHWLFDLGLWSIEDDYRVIVAPNAFDEACPTQESLASMAGKRLILPRDERLWPSMKRLAWHRRKCFLGLENR</sequence>
<proteinExistence type="predicted"/>
<feature type="domain" description="HNH nuclease" evidence="1">
    <location>
        <begin position="212"/>
        <end position="266"/>
    </location>
</feature>
<name>A0A5C6CHL7_9BACT</name>
<keyword evidence="4" id="KW-1185">Reference proteome</keyword>